<keyword evidence="3" id="KW-1185">Reference proteome</keyword>
<dbReference type="InterPro" id="IPR002502">
    <property type="entry name" value="Amidase_domain"/>
</dbReference>
<evidence type="ECO:0000259" key="1">
    <source>
        <dbReference type="Pfam" id="PF01510"/>
    </source>
</evidence>
<evidence type="ECO:0000313" key="2">
    <source>
        <dbReference type="EMBL" id="TPE44921.1"/>
    </source>
</evidence>
<protein>
    <submittedName>
        <fullName evidence="2">N-acetylmuramoyl-L-alanine amidase</fullName>
    </submittedName>
</protein>
<gene>
    <name evidence="2" type="ORF">FJM65_07865</name>
</gene>
<proteinExistence type="predicted"/>
<organism evidence="2 3">
    <name type="scientific">Pontibacter mangrovi</name>
    <dbReference type="NCBI Taxonomy" id="2589816"/>
    <lineage>
        <taxon>Bacteria</taxon>
        <taxon>Pseudomonadati</taxon>
        <taxon>Bacteroidota</taxon>
        <taxon>Cytophagia</taxon>
        <taxon>Cytophagales</taxon>
        <taxon>Hymenobacteraceae</taxon>
        <taxon>Pontibacter</taxon>
    </lineage>
</organism>
<dbReference type="GO" id="GO:0008745">
    <property type="term" value="F:N-acetylmuramoyl-L-alanine amidase activity"/>
    <property type="evidence" value="ECO:0007669"/>
    <property type="project" value="InterPro"/>
</dbReference>
<feature type="domain" description="N-acetylmuramoyl-L-alanine amidase" evidence="1">
    <location>
        <begin position="2"/>
        <end position="126"/>
    </location>
</feature>
<dbReference type="Gene3D" id="3.40.80.10">
    <property type="entry name" value="Peptidoglycan recognition protein-like"/>
    <property type="match status" value="1"/>
</dbReference>
<name>A0A501WCH1_9BACT</name>
<dbReference type="InterPro" id="IPR036505">
    <property type="entry name" value="Amidase/PGRP_sf"/>
</dbReference>
<dbReference type="Proteomes" id="UP000316727">
    <property type="component" value="Unassembled WGS sequence"/>
</dbReference>
<dbReference type="EMBL" id="VFRQ01000003">
    <property type="protein sequence ID" value="TPE44921.1"/>
    <property type="molecule type" value="Genomic_DNA"/>
</dbReference>
<dbReference type="RefSeq" id="WP_140620946.1">
    <property type="nucleotide sequence ID" value="NZ_VFRQ01000003.1"/>
</dbReference>
<sequence length="138" mass="15304">MRSISYIVIHCTATLQSAKVESIQNYWKNNLKWKSPGYHKIIEPNGTVRTLAPDAAVCNGVKGHNSHSLHVSYIGGIDAKGNAKDNRTPQQKAAMERVVREWKRQHPQAVVQGHRDFAGVAKACPSFDAIAWAKEVCL</sequence>
<accession>A0A501WCH1</accession>
<dbReference type="GO" id="GO:0009253">
    <property type="term" value="P:peptidoglycan catabolic process"/>
    <property type="evidence" value="ECO:0007669"/>
    <property type="project" value="InterPro"/>
</dbReference>
<evidence type="ECO:0000313" key="3">
    <source>
        <dbReference type="Proteomes" id="UP000316727"/>
    </source>
</evidence>
<reference evidence="2 3" key="1">
    <citation type="submission" date="2019-06" db="EMBL/GenBank/DDBJ databases">
        <title>A novel bacterium of genus Pontibacter, isolated from marine sediment.</title>
        <authorList>
            <person name="Huang H."/>
            <person name="Mo K."/>
            <person name="Hu Y."/>
        </authorList>
    </citation>
    <scope>NUCLEOTIDE SEQUENCE [LARGE SCALE GENOMIC DNA]</scope>
    <source>
        <strain evidence="2 3">HB172049</strain>
    </source>
</reference>
<dbReference type="CDD" id="cd06583">
    <property type="entry name" value="PGRP"/>
    <property type="match status" value="1"/>
</dbReference>
<comment type="caution">
    <text evidence="2">The sequence shown here is derived from an EMBL/GenBank/DDBJ whole genome shotgun (WGS) entry which is preliminary data.</text>
</comment>
<dbReference type="AlphaFoldDB" id="A0A501WCH1"/>
<dbReference type="OrthoDB" id="1037861at2"/>
<dbReference type="Pfam" id="PF01510">
    <property type="entry name" value="Amidase_2"/>
    <property type="match status" value="1"/>
</dbReference>
<dbReference type="SUPFAM" id="SSF55846">
    <property type="entry name" value="N-acetylmuramoyl-L-alanine amidase-like"/>
    <property type="match status" value="1"/>
</dbReference>